<evidence type="ECO:0000313" key="1">
    <source>
        <dbReference type="EMBL" id="JAE13755.1"/>
    </source>
</evidence>
<reference evidence="1" key="2">
    <citation type="journal article" date="2015" name="Data Brief">
        <title>Shoot transcriptome of the giant reed, Arundo donax.</title>
        <authorList>
            <person name="Barrero R.A."/>
            <person name="Guerrero F.D."/>
            <person name="Moolhuijzen P."/>
            <person name="Goolsby J.A."/>
            <person name="Tidwell J."/>
            <person name="Bellgard S.E."/>
            <person name="Bellgard M.I."/>
        </authorList>
    </citation>
    <scope>NUCLEOTIDE SEQUENCE</scope>
    <source>
        <tissue evidence="1">Shoot tissue taken approximately 20 cm above the soil surface</tissue>
    </source>
</reference>
<sequence>MLHRALLTFTKHLDLSTETSNPLTCCLVWTLRLALLTIACHSSWNHQKSKTMLLIGHQKTCSPTEC</sequence>
<accession>A0A0A9FL83</accession>
<organism evidence="1">
    <name type="scientific">Arundo donax</name>
    <name type="common">Giant reed</name>
    <name type="synonym">Donax arundinaceus</name>
    <dbReference type="NCBI Taxonomy" id="35708"/>
    <lineage>
        <taxon>Eukaryota</taxon>
        <taxon>Viridiplantae</taxon>
        <taxon>Streptophyta</taxon>
        <taxon>Embryophyta</taxon>
        <taxon>Tracheophyta</taxon>
        <taxon>Spermatophyta</taxon>
        <taxon>Magnoliopsida</taxon>
        <taxon>Liliopsida</taxon>
        <taxon>Poales</taxon>
        <taxon>Poaceae</taxon>
        <taxon>PACMAD clade</taxon>
        <taxon>Arundinoideae</taxon>
        <taxon>Arundineae</taxon>
        <taxon>Arundo</taxon>
    </lineage>
</organism>
<protein>
    <submittedName>
        <fullName evidence="1">Uncharacterized protein</fullName>
    </submittedName>
</protein>
<reference evidence="1" key="1">
    <citation type="submission" date="2014-09" db="EMBL/GenBank/DDBJ databases">
        <authorList>
            <person name="Magalhaes I.L.F."/>
            <person name="Oliveira U."/>
            <person name="Santos F.R."/>
            <person name="Vidigal T.H.D.A."/>
            <person name="Brescovit A.D."/>
            <person name="Santos A.J."/>
        </authorList>
    </citation>
    <scope>NUCLEOTIDE SEQUENCE</scope>
    <source>
        <tissue evidence="1">Shoot tissue taken approximately 20 cm above the soil surface</tissue>
    </source>
</reference>
<name>A0A0A9FL83_ARUDO</name>
<dbReference type="AlphaFoldDB" id="A0A0A9FL83"/>
<dbReference type="EMBL" id="GBRH01184141">
    <property type="protein sequence ID" value="JAE13755.1"/>
    <property type="molecule type" value="Transcribed_RNA"/>
</dbReference>
<proteinExistence type="predicted"/>